<proteinExistence type="predicted"/>
<feature type="region of interest" description="Disordered" evidence="3">
    <location>
        <begin position="70"/>
        <end position="98"/>
    </location>
</feature>
<feature type="compositionally biased region" description="Basic and acidic residues" evidence="3">
    <location>
        <begin position="448"/>
        <end position="458"/>
    </location>
</feature>
<evidence type="ECO:0000256" key="1">
    <source>
        <dbReference type="ARBA" id="ARBA00022737"/>
    </source>
</evidence>
<feature type="region of interest" description="Disordered" evidence="3">
    <location>
        <begin position="377"/>
        <end position="400"/>
    </location>
</feature>
<keyword evidence="1" id="KW-0677">Repeat</keyword>
<dbReference type="PROSITE" id="PS00018">
    <property type="entry name" value="EF_HAND_1"/>
    <property type="match status" value="1"/>
</dbReference>
<dbReference type="Gene3D" id="1.10.238.10">
    <property type="entry name" value="EF-hand"/>
    <property type="match status" value="1"/>
</dbReference>
<feature type="region of interest" description="Disordered" evidence="3">
    <location>
        <begin position="20"/>
        <end position="56"/>
    </location>
</feature>
<dbReference type="STRING" id="41875.K8ENP9"/>
<dbReference type="InterPro" id="IPR011992">
    <property type="entry name" value="EF-hand-dom_pair"/>
</dbReference>
<evidence type="ECO:0000313" key="6">
    <source>
        <dbReference type="Proteomes" id="UP000198341"/>
    </source>
</evidence>
<feature type="compositionally biased region" description="Basic and acidic residues" evidence="3">
    <location>
        <begin position="20"/>
        <end position="30"/>
    </location>
</feature>
<dbReference type="Pfam" id="PF00036">
    <property type="entry name" value="EF-hand_1"/>
    <property type="match status" value="1"/>
</dbReference>
<protein>
    <recommendedName>
        <fullName evidence="4">EF-hand domain-containing protein</fullName>
    </recommendedName>
</protein>
<dbReference type="GO" id="GO:0043226">
    <property type="term" value="C:organelle"/>
    <property type="evidence" value="ECO:0007669"/>
    <property type="project" value="UniProtKB-ARBA"/>
</dbReference>
<accession>K8ENP9</accession>
<feature type="compositionally biased region" description="Polar residues" evidence="3">
    <location>
        <begin position="388"/>
        <end position="400"/>
    </location>
</feature>
<dbReference type="OrthoDB" id="26525at2759"/>
<dbReference type="InterPro" id="IPR006909">
    <property type="entry name" value="Rad21/Rec8_C_eu"/>
</dbReference>
<dbReference type="EMBL" id="FO082278">
    <property type="protein sequence ID" value="CCO14060.1"/>
    <property type="molecule type" value="Genomic_DNA"/>
</dbReference>
<dbReference type="FunFam" id="1.10.238.10:FF:000178">
    <property type="entry name" value="Calmodulin-2 A"/>
    <property type="match status" value="1"/>
</dbReference>
<dbReference type="eggNOG" id="KOG0027">
    <property type="taxonomic scope" value="Eukaryota"/>
</dbReference>
<evidence type="ECO:0000313" key="5">
    <source>
        <dbReference type="EMBL" id="CCO14060.1"/>
    </source>
</evidence>
<evidence type="ECO:0000256" key="3">
    <source>
        <dbReference type="SAM" id="MobiDB-lite"/>
    </source>
</evidence>
<dbReference type="KEGG" id="bpg:Bathy01g03990"/>
<dbReference type="Gene3D" id="1.10.10.580">
    <property type="entry name" value="Structural maintenance of chromosome 1. Chain E"/>
    <property type="match status" value="1"/>
</dbReference>
<feature type="region of interest" description="Disordered" evidence="3">
    <location>
        <begin position="118"/>
        <end position="163"/>
    </location>
</feature>
<gene>
    <name evidence="5" type="ORF">Bathy01g03990</name>
</gene>
<dbReference type="RefSeq" id="XP_007515181.1">
    <property type="nucleotide sequence ID" value="XM_007515119.1"/>
</dbReference>
<feature type="region of interest" description="Disordered" evidence="3">
    <location>
        <begin position="324"/>
        <end position="350"/>
    </location>
</feature>
<dbReference type="GeneID" id="19018134"/>
<feature type="domain" description="EF-hand" evidence="4">
    <location>
        <begin position="622"/>
        <end position="650"/>
    </location>
</feature>
<dbReference type="InterPro" id="IPR002048">
    <property type="entry name" value="EF_hand_dom"/>
</dbReference>
<dbReference type="AlphaFoldDB" id="K8ENP9"/>
<feature type="compositionally biased region" description="Basic and acidic residues" evidence="3">
    <location>
        <begin position="89"/>
        <end position="98"/>
    </location>
</feature>
<dbReference type="Pfam" id="PF04824">
    <property type="entry name" value="Rad21_Rec8"/>
    <property type="match status" value="1"/>
</dbReference>
<feature type="compositionally biased region" description="Acidic residues" evidence="3">
    <location>
        <begin position="118"/>
        <end position="128"/>
    </location>
</feature>
<keyword evidence="6" id="KW-1185">Reference proteome</keyword>
<feature type="region of interest" description="Disordered" evidence="3">
    <location>
        <begin position="443"/>
        <end position="463"/>
    </location>
</feature>
<dbReference type="SUPFAM" id="SSF47473">
    <property type="entry name" value="EF-hand"/>
    <property type="match status" value="1"/>
</dbReference>
<sequence>MGNSGLDDDDLLDYDMNMLLDRDDPRRGNDENLDTMSNMSEFNAAPSGSKAVSGGENRFYLRDEEVLQWAKNAGDSDDDKAASKRKSDKRLQLEKSRRAKLDLDDDDMMFRLGYGGLMDDDDLSGDEEARERKRQRAFGMEEEDDEQNILAPIPDEGSEDEDHQGFVAMPMDASEEEKAFLEPAFQSQKEQDQREERLLLDLRAANAPVRPRQKRPKVARLANQRAIIFDHQTRIENDEYKQWLVNCDDIVCDRPRKEIPIDEKDIHLMNDEKALAAHFRATAFRTGRESFFRKGDRWKKFEAMLYPNYKSKVNFAPIPGDATLVPPPEVKRPDGEYTTEDEDNGYNVPPAWDEEEEEHFLKFDASKRAEKRAALVRTPSSGGGVSASLRSTRGGSVVRTPSSLADALEGKELEFVDEHGQSHGNLHEDTIHEDREMLVRTFSQKSNEPLDKSQPLKETEEEPAGYLDCSGRHRHERIPRAAKNLLVFLSANTVWNQDDTNTSEAAFDAASTEGKEKEKASASIDLTELCESNALTRQAAARCFYNVLILQSEAFVDAKQEHIVNDDEEENEASFAFEDIPPVVLSKGDRYREGLAASLATTHTTQKNNSNKNIMAAELTDEQITEFKEAFALFDKDGDGTITTKELGTF</sequence>
<dbReference type="GO" id="GO:0005509">
    <property type="term" value="F:calcium ion binding"/>
    <property type="evidence" value="ECO:0007669"/>
    <property type="project" value="InterPro"/>
</dbReference>
<dbReference type="InterPro" id="IPR018247">
    <property type="entry name" value="EF_Hand_1_Ca_BS"/>
</dbReference>
<reference evidence="5 6" key="1">
    <citation type="submission" date="2011-10" db="EMBL/GenBank/DDBJ databases">
        <authorList>
            <person name="Genoscope - CEA"/>
        </authorList>
    </citation>
    <scope>NUCLEOTIDE SEQUENCE [LARGE SCALE GENOMIC DNA]</scope>
    <source>
        <strain evidence="5 6">RCC 1105</strain>
    </source>
</reference>
<name>K8ENP9_9CHLO</name>
<evidence type="ECO:0000256" key="2">
    <source>
        <dbReference type="ARBA" id="ARBA00022837"/>
    </source>
</evidence>
<dbReference type="InterPro" id="IPR023093">
    <property type="entry name" value="ScpA-like_C"/>
</dbReference>
<keyword evidence="2" id="KW-0106">Calcium</keyword>
<dbReference type="Proteomes" id="UP000198341">
    <property type="component" value="Chromosome 1"/>
</dbReference>
<dbReference type="PROSITE" id="PS50222">
    <property type="entry name" value="EF_HAND_2"/>
    <property type="match status" value="1"/>
</dbReference>
<organism evidence="5 6">
    <name type="scientific">Bathycoccus prasinos</name>
    <dbReference type="NCBI Taxonomy" id="41875"/>
    <lineage>
        <taxon>Eukaryota</taxon>
        <taxon>Viridiplantae</taxon>
        <taxon>Chlorophyta</taxon>
        <taxon>Mamiellophyceae</taxon>
        <taxon>Mamiellales</taxon>
        <taxon>Bathycoccaceae</taxon>
        <taxon>Bathycoccus</taxon>
    </lineage>
</organism>
<evidence type="ECO:0000259" key="4">
    <source>
        <dbReference type="PROSITE" id="PS50222"/>
    </source>
</evidence>